<dbReference type="GO" id="GO:0030705">
    <property type="term" value="P:cytoskeleton-dependent intracellular transport"/>
    <property type="evidence" value="ECO:0007669"/>
    <property type="project" value="InterPro"/>
</dbReference>
<dbReference type="PROSITE" id="PS50850">
    <property type="entry name" value="MFS"/>
    <property type="match status" value="1"/>
</dbReference>
<comment type="catalytic activity">
    <reaction evidence="7">
        <text>myo-inositol(out) + H(+)(out) = myo-inositol(in) + H(+)(in)</text>
        <dbReference type="Rhea" id="RHEA:60364"/>
        <dbReference type="ChEBI" id="CHEBI:15378"/>
        <dbReference type="ChEBI" id="CHEBI:17268"/>
    </reaction>
</comment>
<name>A0A8I3AE49_9AGAM</name>
<evidence type="ECO:0000256" key="8">
    <source>
        <dbReference type="SAM" id="Coils"/>
    </source>
</evidence>
<protein>
    <recommendedName>
        <fullName evidence="11">Major facilitator superfamily (MFS) profile domain-containing protein</fullName>
    </recommendedName>
</protein>
<feature type="coiled-coil region" evidence="8">
    <location>
        <begin position="622"/>
        <end position="792"/>
    </location>
</feature>
<reference evidence="12" key="1">
    <citation type="submission" date="2021-03" db="EMBL/GenBank/DDBJ databases">
        <title>Evolutionary innovations through gain and loss of genes in the ectomycorrhizal Boletales.</title>
        <authorList>
            <person name="Wu G."/>
            <person name="Miyauchi S."/>
            <person name="Morin E."/>
            <person name="Yang Z.-L."/>
            <person name="Xu J."/>
            <person name="Martin F.M."/>
        </authorList>
    </citation>
    <scope>NUCLEOTIDE SEQUENCE</scope>
    <source>
        <strain evidence="12">BR01</strain>
    </source>
</reference>
<dbReference type="GO" id="GO:0003963">
    <property type="term" value="F:RNA-3'-phosphate cyclase activity"/>
    <property type="evidence" value="ECO:0007669"/>
    <property type="project" value="TreeGrafter"/>
</dbReference>
<dbReference type="GO" id="GO:0022857">
    <property type="term" value="F:transmembrane transporter activity"/>
    <property type="evidence" value="ECO:0007669"/>
    <property type="project" value="InterPro"/>
</dbReference>
<feature type="transmembrane region" description="Helical" evidence="10">
    <location>
        <begin position="309"/>
        <end position="333"/>
    </location>
</feature>
<evidence type="ECO:0000256" key="4">
    <source>
        <dbReference type="ARBA" id="ARBA00022692"/>
    </source>
</evidence>
<dbReference type="InterPro" id="IPR000228">
    <property type="entry name" value="RNA3'_term_phos_cyc"/>
</dbReference>
<keyword evidence="6 10" id="KW-0472">Membrane</keyword>
<dbReference type="GO" id="GO:0006396">
    <property type="term" value="P:RNA processing"/>
    <property type="evidence" value="ECO:0007669"/>
    <property type="project" value="InterPro"/>
</dbReference>
<dbReference type="PROSITE" id="PS01287">
    <property type="entry name" value="RTC"/>
    <property type="match status" value="1"/>
</dbReference>
<feature type="transmembrane region" description="Helical" evidence="10">
    <location>
        <begin position="64"/>
        <end position="82"/>
    </location>
</feature>
<feature type="transmembrane region" description="Helical" evidence="10">
    <location>
        <begin position="122"/>
        <end position="144"/>
    </location>
</feature>
<feature type="region of interest" description="Disordered" evidence="9">
    <location>
        <begin position="426"/>
        <end position="447"/>
    </location>
</feature>
<feature type="transmembrane region" description="Helical" evidence="10">
    <location>
        <begin position="383"/>
        <end position="402"/>
    </location>
</feature>
<evidence type="ECO:0000313" key="13">
    <source>
        <dbReference type="Proteomes" id="UP000683000"/>
    </source>
</evidence>
<proteinExistence type="inferred from homology"/>
<dbReference type="InterPro" id="IPR020719">
    <property type="entry name" value="RNA3'_term_phos_cycl-like_CS"/>
</dbReference>
<dbReference type="InterPro" id="IPR008636">
    <property type="entry name" value="Hook_C"/>
</dbReference>
<dbReference type="OrthoDB" id="49395at2759"/>
<dbReference type="CDD" id="cd22211">
    <property type="entry name" value="HkD_SF"/>
    <property type="match status" value="1"/>
</dbReference>
<feature type="transmembrane region" description="Helical" evidence="10">
    <location>
        <begin position="94"/>
        <end position="116"/>
    </location>
</feature>
<feature type="transmembrane region" description="Helical" evidence="10">
    <location>
        <begin position="345"/>
        <end position="368"/>
    </location>
</feature>
<dbReference type="InterPro" id="IPR037136">
    <property type="entry name" value="RNA3'_phos_cyclase_dom_sf"/>
</dbReference>
<dbReference type="GO" id="GO:0031122">
    <property type="term" value="P:cytoplasmic microtubule organization"/>
    <property type="evidence" value="ECO:0007669"/>
    <property type="project" value="InterPro"/>
</dbReference>
<dbReference type="InterPro" id="IPR036872">
    <property type="entry name" value="CH_dom_sf"/>
</dbReference>
<feature type="coiled-coil region" evidence="8">
    <location>
        <begin position="528"/>
        <end position="559"/>
    </location>
</feature>
<dbReference type="Pfam" id="PF05189">
    <property type="entry name" value="RTC_insert"/>
    <property type="match status" value="1"/>
</dbReference>
<dbReference type="SUPFAM" id="SSF55205">
    <property type="entry name" value="EPT/RTPC-like"/>
    <property type="match status" value="1"/>
</dbReference>
<evidence type="ECO:0000256" key="10">
    <source>
        <dbReference type="SAM" id="Phobius"/>
    </source>
</evidence>
<dbReference type="Proteomes" id="UP000683000">
    <property type="component" value="Unassembled WGS sequence"/>
</dbReference>
<dbReference type="InterPro" id="IPR036259">
    <property type="entry name" value="MFS_trans_sf"/>
</dbReference>
<evidence type="ECO:0000256" key="5">
    <source>
        <dbReference type="ARBA" id="ARBA00022989"/>
    </source>
</evidence>
<dbReference type="Pfam" id="PF19047">
    <property type="entry name" value="HOOK_N"/>
    <property type="match status" value="1"/>
</dbReference>
<dbReference type="EMBL" id="JAGFBS010000005">
    <property type="protein sequence ID" value="KAG6379071.1"/>
    <property type="molecule type" value="Genomic_DNA"/>
</dbReference>
<dbReference type="InterPro" id="IPR023797">
    <property type="entry name" value="RNA3'_phos_cyclase_dom"/>
</dbReference>
<dbReference type="SUPFAM" id="SSF116907">
    <property type="entry name" value="Hook domain"/>
    <property type="match status" value="1"/>
</dbReference>
<evidence type="ECO:0000256" key="6">
    <source>
        <dbReference type="ARBA" id="ARBA00023136"/>
    </source>
</evidence>
<dbReference type="Gene3D" id="3.65.10.20">
    <property type="entry name" value="RNA 3'-terminal phosphate cyclase domain"/>
    <property type="match status" value="1"/>
</dbReference>
<feature type="coiled-coil region" evidence="8">
    <location>
        <begin position="863"/>
        <end position="917"/>
    </location>
</feature>
<dbReference type="InterPro" id="IPR005829">
    <property type="entry name" value="Sugar_transporter_CS"/>
</dbReference>
<feature type="transmembrane region" description="Helical" evidence="10">
    <location>
        <begin position="6"/>
        <end position="27"/>
    </location>
</feature>
<evidence type="ECO:0000256" key="7">
    <source>
        <dbReference type="ARBA" id="ARBA00049119"/>
    </source>
</evidence>
<sequence>MTDATFSLVTSMFTFGGLFGCLSANLIMDRYGRNSATRFSALFNTAGAAISGLAPSVAPMALGRFLVGVAAGIGICVGPIYLSEIAPPQSKGSLGVLTQLAIVVGILVTQGIGFGLATPTQWRLVLLISAALSAVQYLLAPAIVESPAYLIRNGLTAERKAALRSLWGHQFEDAPQDPEDLGEEPLLTSSNEADEVPRTEQAAAVTIPQLLASPELRRPLLTVVFAMASQQLSGINAVLYYSNNILSKSLPELAAYVSLGISVVNVLMTFPPIFLIERVGRKQLFHWSVGGALLSHLAVGYGLNSGWVAVTSIAITTFVMSFAIGLGPVPFVIIPEVAPLHAVSAISSVGLSMSWIINFFVGLIFLQVRNLLAHGDPMKEGRVFYVFAAVLFCSAWGFSRLYRESKELDAFFAFFATFDLARPGRHRRRPQRRSCSLRNPLPSSKLRTRSHRDADYFRQSTRTNTAQISDNWVLRFSTLKRLYRLLTQYFTDVLQKPTSGLEVPDLQAIAKDYNVGATLVLCRMTIAIAVQSEKNKDIIEKIQKLNESAQHQLMKSIEQVMVKINASHSDNGIGQVMTEDDHYYQIQSERRHVLAEKETIEKVYQVLLEDHRVLQTNYDDVVSEKDDTLARLRDMQRDLENRRHDKADVMMRAEIDRLRSALQKSEDNLAMTEAELDKQTGLVGELTRKVDELQVTADLAARLKDQVDEYRHAADKLQKTENVMEKYKKKLQEGADLRQHVKSLERQNADLVDKNASLEEEYRKVAAFKPLMDSYKNQIAELEAKVASRTHEIETVKFELEQTRTKLRITTEERAKDSEMLELYQERMQPQRDMTTLTEEELMGEESFALNNELDNALSGTTMTDLKLQIKKLERELSAVKKNEADGSRILVLENLLEDANRTKSRYEADYLAAHREKLVLQRDLEDIRSGKALVNLINKDQVEILASLRESVNEDKALLEAETERLKKQIKELNEKKPDATRTGTCVHPCQGRMYLKMSRTRLLALHEENLNVKEQLKTIQDKFAKAKTFIKSQDKLFKEEQAKLASTTAQNISEETQGSLQTQIEELQDELARAHTRYLDLEKRYQFEFYHMSGVIHHTGMLRLWSSYAQPTSKEKPEPSAWLGQQRKNSIVQIDGSFCEGGGQLLRNAVALSALLSKPISIFNVRQNRRPPGLRRQHEAGITLAASICSADTKGVEVDSTAIEFRPGPIQLPKSSTADPGTAGSTTLLLQIALPCLLFSSSAHQASKPESESQETPHELERNGPASVLTLHGGTNASFAPQIDYIHSIFFPFLSKHFGISPTLTVHRRGYYPKGGGSVLCTVNVIRGSARVGGLPLWMAQRMVSGAHRTLVESGIPASKISITSVRERDQDVVGAGGGILLWAETDKGCLIAGSAVSIKEKKPKMVGEEAAKELVRNLNHGGCVDEYLQDQMIIFLALAKGTSIVKAGPLTDHTRYVDSCCVTAWTETCHRTAIHIAQRMTGARFHLDENGPDSTTIICEGIGFTPSSPPPVYLVVP</sequence>
<gene>
    <name evidence="12" type="ORF">JVT61DRAFT_11507</name>
</gene>
<feature type="transmembrane region" description="Helical" evidence="10">
    <location>
        <begin position="253"/>
        <end position="275"/>
    </location>
</feature>
<comment type="caution">
    <text evidence="12">The sequence shown here is derived from an EMBL/GenBank/DDBJ whole genome shotgun (WGS) entry which is preliminary data.</text>
</comment>
<dbReference type="SUPFAM" id="SSF52913">
    <property type="entry name" value="RNA 3'-terminal phosphate cyclase, RPTC, insert domain"/>
    <property type="match status" value="1"/>
</dbReference>
<dbReference type="GO" id="GO:0008017">
    <property type="term" value="F:microtubule binding"/>
    <property type="evidence" value="ECO:0007669"/>
    <property type="project" value="InterPro"/>
</dbReference>
<feature type="transmembrane region" description="Helical" evidence="10">
    <location>
        <begin position="39"/>
        <end position="58"/>
    </location>
</feature>
<dbReference type="Gene3D" id="3.30.360.20">
    <property type="entry name" value="RNA 3'-terminal phosphate cyclase, insert domain"/>
    <property type="match status" value="1"/>
</dbReference>
<dbReference type="InterPro" id="IPR043936">
    <property type="entry name" value="HOOK_N"/>
</dbReference>
<feature type="domain" description="Major facilitator superfamily (MFS) profile" evidence="11">
    <location>
        <begin position="1"/>
        <end position="406"/>
    </location>
</feature>
<comment type="subcellular location">
    <subcellularLocation>
        <location evidence="1">Membrane</location>
        <topology evidence="1">Multi-pass membrane protein</topology>
    </subcellularLocation>
</comment>
<dbReference type="InterPro" id="IPR036553">
    <property type="entry name" value="RPTC_insert"/>
</dbReference>
<dbReference type="GO" id="GO:0016020">
    <property type="term" value="C:membrane"/>
    <property type="evidence" value="ECO:0007669"/>
    <property type="project" value="UniProtKB-SubCell"/>
</dbReference>
<keyword evidence="13" id="KW-1185">Reference proteome</keyword>
<feature type="coiled-coil region" evidence="8">
    <location>
        <begin position="1059"/>
        <end position="1086"/>
    </location>
</feature>
<dbReference type="PANTHER" id="PTHR11096:SF0">
    <property type="entry name" value="RNA 3'-TERMINAL PHOSPHATE CYCLASE"/>
    <property type="match status" value="1"/>
</dbReference>
<dbReference type="SUPFAM" id="SSF103473">
    <property type="entry name" value="MFS general substrate transporter"/>
    <property type="match status" value="1"/>
</dbReference>
<keyword evidence="3" id="KW-0813">Transport</keyword>
<feature type="transmembrane region" description="Helical" evidence="10">
    <location>
        <begin position="284"/>
        <end position="303"/>
    </location>
</feature>
<dbReference type="PROSITE" id="PS00217">
    <property type="entry name" value="SUGAR_TRANSPORT_2"/>
    <property type="match status" value="1"/>
</dbReference>
<evidence type="ECO:0000256" key="9">
    <source>
        <dbReference type="SAM" id="MobiDB-lite"/>
    </source>
</evidence>
<organism evidence="12 13">
    <name type="scientific">Boletus reticuloceps</name>
    <dbReference type="NCBI Taxonomy" id="495285"/>
    <lineage>
        <taxon>Eukaryota</taxon>
        <taxon>Fungi</taxon>
        <taxon>Dikarya</taxon>
        <taxon>Basidiomycota</taxon>
        <taxon>Agaricomycotina</taxon>
        <taxon>Agaricomycetes</taxon>
        <taxon>Agaricomycetidae</taxon>
        <taxon>Boletales</taxon>
        <taxon>Boletineae</taxon>
        <taxon>Boletaceae</taxon>
        <taxon>Boletoideae</taxon>
        <taxon>Boletus</taxon>
    </lineage>
</organism>
<accession>A0A8I3AE49</accession>
<keyword evidence="8" id="KW-0175">Coiled coil</keyword>
<dbReference type="PRINTS" id="PR00171">
    <property type="entry name" value="SUGRTRNSPORT"/>
</dbReference>
<dbReference type="Pfam" id="PF00083">
    <property type="entry name" value="Sugar_tr"/>
    <property type="match status" value="1"/>
</dbReference>
<evidence type="ECO:0000313" key="12">
    <source>
        <dbReference type="EMBL" id="KAG6379071.1"/>
    </source>
</evidence>
<dbReference type="InterPro" id="IPR013792">
    <property type="entry name" value="RNA3'P_cycl/enolpyr_Trfase_a/b"/>
</dbReference>
<evidence type="ECO:0000256" key="1">
    <source>
        <dbReference type="ARBA" id="ARBA00004141"/>
    </source>
</evidence>
<dbReference type="Pfam" id="PF01137">
    <property type="entry name" value="RTC"/>
    <property type="match status" value="1"/>
</dbReference>
<dbReference type="InterPro" id="IPR005828">
    <property type="entry name" value="MFS_sugar_transport-like"/>
</dbReference>
<dbReference type="InterPro" id="IPR013791">
    <property type="entry name" value="RNA3'-term_phos_cycl_insert"/>
</dbReference>
<dbReference type="Gene3D" id="1.20.1250.20">
    <property type="entry name" value="MFS general substrate transporter like domains"/>
    <property type="match status" value="1"/>
</dbReference>
<evidence type="ECO:0000259" key="11">
    <source>
        <dbReference type="PROSITE" id="PS50850"/>
    </source>
</evidence>
<dbReference type="InterPro" id="IPR003663">
    <property type="entry name" value="Sugar/inositol_transpt"/>
</dbReference>
<evidence type="ECO:0000256" key="2">
    <source>
        <dbReference type="ARBA" id="ARBA00010992"/>
    </source>
</evidence>
<dbReference type="GO" id="GO:0005634">
    <property type="term" value="C:nucleus"/>
    <property type="evidence" value="ECO:0007669"/>
    <property type="project" value="TreeGrafter"/>
</dbReference>
<dbReference type="PANTHER" id="PTHR11096">
    <property type="entry name" value="RNA 3' TERMINAL PHOSPHATE CYCLASE"/>
    <property type="match status" value="1"/>
</dbReference>
<dbReference type="InterPro" id="IPR020846">
    <property type="entry name" value="MFS_dom"/>
</dbReference>
<evidence type="ECO:0000256" key="3">
    <source>
        <dbReference type="ARBA" id="ARBA00022448"/>
    </source>
</evidence>
<keyword evidence="5 10" id="KW-1133">Transmembrane helix</keyword>
<dbReference type="Gene3D" id="1.10.418.10">
    <property type="entry name" value="Calponin-like domain"/>
    <property type="match status" value="1"/>
</dbReference>
<comment type="similarity">
    <text evidence="2">Belongs to the major facilitator superfamily. Sugar transporter (TC 2.A.1.1) family.</text>
</comment>
<feature type="coiled-coil region" evidence="8">
    <location>
        <begin position="946"/>
        <end position="1024"/>
    </location>
</feature>
<keyword evidence="4 10" id="KW-0812">Transmembrane</keyword>
<dbReference type="Pfam" id="PF05622">
    <property type="entry name" value="HOOK"/>
    <property type="match status" value="1"/>
</dbReference>